<organism evidence="2 7">
    <name type="scientific">Pseudomonas savastanoi pv. glycinea</name>
    <name type="common">Pseudomonas syringae pv. glycinea</name>
    <dbReference type="NCBI Taxonomy" id="318"/>
    <lineage>
        <taxon>Bacteria</taxon>
        <taxon>Pseudomonadati</taxon>
        <taxon>Pseudomonadota</taxon>
        <taxon>Gammaproteobacteria</taxon>
        <taxon>Pseudomonadales</taxon>
        <taxon>Pseudomonadaceae</taxon>
        <taxon>Pseudomonas</taxon>
    </lineage>
</organism>
<dbReference type="EMBL" id="LGLO01000091">
    <property type="protein sequence ID" value="KPC40308.1"/>
    <property type="molecule type" value="Genomic_DNA"/>
</dbReference>
<evidence type="ECO:0000313" key="2">
    <source>
        <dbReference type="EMBL" id="RMO28432.1"/>
    </source>
</evidence>
<evidence type="ECO:0000313" key="7">
    <source>
        <dbReference type="Proteomes" id="UP000273536"/>
    </source>
</evidence>
<dbReference type="RefSeq" id="WP_004665458.1">
    <property type="nucleotide sequence ID" value="NZ_LGLL01000105.1"/>
</dbReference>
<evidence type="ECO:0000313" key="6">
    <source>
        <dbReference type="Proteomes" id="UP000272471"/>
    </source>
</evidence>
<comment type="caution">
    <text evidence="2">The sequence shown here is derived from an EMBL/GenBank/DDBJ whole genome shotgun (WGS) entry which is preliminary data.</text>
</comment>
<dbReference type="EMBL" id="RBPT01000530">
    <property type="protein sequence ID" value="RMO35579.1"/>
    <property type="molecule type" value="Genomic_DNA"/>
</dbReference>
<dbReference type="Proteomes" id="UP000037836">
    <property type="component" value="Unassembled WGS sequence"/>
</dbReference>
<evidence type="ECO:0000313" key="1">
    <source>
        <dbReference type="EMBL" id="KPC40308.1"/>
    </source>
</evidence>
<reference evidence="6 7" key="3">
    <citation type="submission" date="2018-08" db="EMBL/GenBank/DDBJ databases">
        <title>Recombination of ecologically and evolutionarily significant loci maintains genetic cohesion in the Pseudomonas syringae species complex.</title>
        <authorList>
            <person name="Dillon M."/>
            <person name="Thakur S."/>
            <person name="Almeida R.N.D."/>
            <person name="Weir B.S."/>
            <person name="Guttman D.S."/>
        </authorList>
    </citation>
    <scope>NUCLEOTIDE SEQUENCE [LARGE SCALE GENOMIC DNA]</scope>
    <source>
        <strain evidence="4 6">ICMP 4182</strain>
        <strain evidence="2 7">ICMP 6372</strain>
        <strain evidence="3 8">ICMP 867</strain>
    </source>
</reference>
<gene>
    <name evidence="1" type="ORF">AC496_0509</name>
    <name evidence="4" type="ORF">ALQ11_01821</name>
    <name evidence="3" type="ORF">ALQ41_02335</name>
    <name evidence="2" type="ORF">ALQ42_200050</name>
</gene>
<sequence length="176" mass="19715">MSQATFTFRTVTSRKGDYEVADHSIERKESRKLSRFQALGYLLCWVDALAEDESDPGRSISAIFGFDGEVAALGFDSYDPVHILTAPNWKTRMLAAWCVIGADERAIAKQLDYGDLHNYWPNTDFCSPVFDEESTQWASSASAYDDPAEFNICAYVVSPDRPQLIFKLESPDHSPG</sequence>
<dbReference type="Proteomes" id="UP000272471">
    <property type="component" value="Unassembled WGS sequence"/>
</dbReference>
<dbReference type="AlphaFoldDB" id="A0A0P9RRF0"/>
<protein>
    <submittedName>
        <fullName evidence="2">Uncharacterized protein</fullName>
    </submittedName>
</protein>
<dbReference type="EMBL" id="RBQX01000017">
    <property type="protein sequence ID" value="RMQ21913.1"/>
    <property type="molecule type" value="Genomic_DNA"/>
</dbReference>
<name>A0A0P9RRF0_PSESG</name>
<dbReference type="Proteomes" id="UP000280599">
    <property type="component" value="Unassembled WGS sequence"/>
</dbReference>
<accession>A0A0P9RRF0</accession>
<dbReference type="EMBL" id="RBPS01000400">
    <property type="protein sequence ID" value="RMO28432.1"/>
    <property type="molecule type" value="Genomic_DNA"/>
</dbReference>
<keyword evidence="5" id="KW-1185">Reference proteome</keyword>
<reference evidence="1" key="1">
    <citation type="submission" date="2015-07" db="EMBL/GenBank/DDBJ databases">
        <authorList>
            <person name="O'Brien H.E."/>
            <person name="Thakur S."/>
            <person name="Gong Y."/>
            <person name="Wang P.W."/>
            <person name="Guttman D.S."/>
        </authorList>
    </citation>
    <scope>NUCLEOTIDE SEQUENCE</scope>
    <source>
        <strain evidence="1">BR1</strain>
    </source>
</reference>
<evidence type="ECO:0000313" key="8">
    <source>
        <dbReference type="Proteomes" id="UP000280599"/>
    </source>
</evidence>
<proteinExistence type="predicted"/>
<evidence type="ECO:0000313" key="5">
    <source>
        <dbReference type="Proteomes" id="UP000037836"/>
    </source>
</evidence>
<evidence type="ECO:0000313" key="3">
    <source>
        <dbReference type="EMBL" id="RMO35579.1"/>
    </source>
</evidence>
<dbReference type="Proteomes" id="UP000273536">
    <property type="component" value="Unassembled WGS sequence"/>
</dbReference>
<evidence type="ECO:0000313" key="4">
    <source>
        <dbReference type="EMBL" id="RMQ21913.1"/>
    </source>
</evidence>
<reference evidence="1 5" key="2">
    <citation type="submission" date="2015-10" db="EMBL/GenBank/DDBJ databases">
        <title>Comparative genomics and high-throughput reverse genetic screens identify a new phytobacterial MAMP and an Arabidopsis receptor required for immune elicitation.</title>
        <authorList>
            <person name="Mott G.A."/>
            <person name="Thakur S."/>
            <person name="Wang P.W."/>
            <person name="Desveaux D."/>
            <person name="Guttman D.S."/>
        </authorList>
    </citation>
    <scope>NUCLEOTIDE SEQUENCE [LARGE SCALE GENOMIC DNA]</scope>
    <source>
        <strain evidence="1 5">BR1</strain>
    </source>
</reference>